<evidence type="ECO:0000256" key="6">
    <source>
        <dbReference type="ARBA" id="ARBA00022692"/>
    </source>
</evidence>
<feature type="short sequence motif" description="TonB C-terminal box" evidence="16">
    <location>
        <begin position="656"/>
        <end position="673"/>
    </location>
</feature>
<dbReference type="Pfam" id="PF00593">
    <property type="entry name" value="TonB_dep_Rec_b-barrel"/>
    <property type="match status" value="1"/>
</dbReference>
<dbReference type="GO" id="GO:0042912">
    <property type="term" value="F:colicin transmembrane transporter activity"/>
    <property type="evidence" value="ECO:0007669"/>
    <property type="project" value="UniProtKB-ARBA"/>
</dbReference>
<evidence type="ECO:0000259" key="20">
    <source>
        <dbReference type="Pfam" id="PF00593"/>
    </source>
</evidence>
<gene>
    <name evidence="22" type="primary">cirA</name>
    <name evidence="22" type="ORF">EN85_000174</name>
</gene>
<feature type="chain" id="PRO_5035855560" evidence="19">
    <location>
        <begin position="36"/>
        <end position="673"/>
    </location>
</feature>
<dbReference type="PANTHER" id="PTHR30069:SF53">
    <property type="entry name" value="COLICIN I RECEPTOR-RELATED"/>
    <property type="match status" value="1"/>
</dbReference>
<keyword evidence="13 14" id="KW-0998">Cell outer membrane</keyword>
<keyword evidence="11 14" id="KW-0472">Membrane</keyword>
<dbReference type="Pfam" id="PF07715">
    <property type="entry name" value="Plug"/>
    <property type="match status" value="1"/>
</dbReference>
<dbReference type="NCBIfam" id="NF007478">
    <property type="entry name" value="PRK10064.1"/>
    <property type="match status" value="1"/>
</dbReference>
<dbReference type="PROSITE" id="PS52016">
    <property type="entry name" value="TONB_DEPENDENT_REC_3"/>
    <property type="match status" value="1"/>
</dbReference>
<dbReference type="GO" id="GO:0044718">
    <property type="term" value="P:siderophore transmembrane transport"/>
    <property type="evidence" value="ECO:0007669"/>
    <property type="project" value="TreeGrafter"/>
</dbReference>
<proteinExistence type="inferred from homology"/>
<keyword evidence="4 14" id="KW-1134">Transmembrane beta strand</keyword>
<accession>A0A8S7X6Z5</accession>
<dbReference type="Gene3D" id="2.40.170.20">
    <property type="entry name" value="TonB-dependent receptor, beta-barrel domain"/>
    <property type="match status" value="1"/>
</dbReference>
<evidence type="ECO:0000256" key="15">
    <source>
        <dbReference type="PROSITE-ProRule" id="PRU10143"/>
    </source>
</evidence>
<dbReference type="InterPro" id="IPR000531">
    <property type="entry name" value="Beta-barrel_TonB"/>
</dbReference>
<keyword evidence="5" id="KW-0410">Iron transport</keyword>
<dbReference type="InterPro" id="IPR037066">
    <property type="entry name" value="Plug_dom_sf"/>
</dbReference>
<dbReference type="PROSITE" id="PS01156">
    <property type="entry name" value="TONB_DEPENDENT_REC_2"/>
    <property type="match status" value="1"/>
</dbReference>
<evidence type="ECO:0000313" key="23">
    <source>
        <dbReference type="Proteomes" id="UP000543257"/>
    </source>
</evidence>
<name>A0A8S7X6Z5_ECOLX</name>
<evidence type="ECO:0000313" key="22">
    <source>
        <dbReference type="EMBL" id="EFL9835260.1"/>
    </source>
</evidence>
<keyword evidence="10 15" id="KW-0798">TonB box</keyword>
<dbReference type="InterPro" id="IPR012910">
    <property type="entry name" value="Plug_dom"/>
</dbReference>
<dbReference type="RefSeq" id="WP_160347963.1">
    <property type="nucleotide sequence ID" value="NZ_CP104539.1"/>
</dbReference>
<evidence type="ECO:0000256" key="1">
    <source>
        <dbReference type="ARBA" id="ARBA00004571"/>
    </source>
</evidence>
<evidence type="ECO:0000256" key="11">
    <source>
        <dbReference type="ARBA" id="ARBA00023136"/>
    </source>
</evidence>
<dbReference type="InterPro" id="IPR010916">
    <property type="entry name" value="TonB_box_CS"/>
</dbReference>
<dbReference type="FunFam" id="2.170.130.10:FF:000004">
    <property type="entry name" value="Colicin I TonB-dependent receptor"/>
    <property type="match status" value="1"/>
</dbReference>
<evidence type="ECO:0000256" key="19">
    <source>
        <dbReference type="SAM" id="SignalP"/>
    </source>
</evidence>
<evidence type="ECO:0000259" key="21">
    <source>
        <dbReference type="Pfam" id="PF07715"/>
    </source>
</evidence>
<dbReference type="SUPFAM" id="SSF56935">
    <property type="entry name" value="Porins"/>
    <property type="match status" value="1"/>
</dbReference>
<keyword evidence="3 14" id="KW-0813">Transport</keyword>
<dbReference type="InterPro" id="IPR036942">
    <property type="entry name" value="Beta-barrel_TonB_sf"/>
</dbReference>
<dbReference type="GO" id="GO:0015344">
    <property type="term" value="F:siderophore uptake transmembrane transporter activity"/>
    <property type="evidence" value="ECO:0007669"/>
    <property type="project" value="TreeGrafter"/>
</dbReference>
<evidence type="ECO:0000256" key="3">
    <source>
        <dbReference type="ARBA" id="ARBA00022448"/>
    </source>
</evidence>
<evidence type="ECO:0000256" key="2">
    <source>
        <dbReference type="ARBA" id="ARBA00009810"/>
    </source>
</evidence>
<dbReference type="CDD" id="cd01347">
    <property type="entry name" value="ligand_gated_channel"/>
    <property type="match status" value="1"/>
</dbReference>
<comment type="caution">
    <text evidence="22">The sequence shown here is derived from an EMBL/GenBank/DDBJ whole genome shotgun (WGS) entry which is preliminary data.</text>
</comment>
<feature type="domain" description="TonB-dependent receptor plug" evidence="21">
    <location>
        <begin position="54"/>
        <end position="162"/>
    </location>
</feature>
<dbReference type="FunFam" id="2.40.170.20:FF:000002">
    <property type="entry name" value="Colicin I TonB-dependent receptor"/>
    <property type="match status" value="1"/>
</dbReference>
<protein>
    <submittedName>
        <fullName evidence="22">Catecholate siderophore receptor CirA</fullName>
    </submittedName>
</protein>
<dbReference type="Proteomes" id="UP000543257">
    <property type="component" value="Unassembled WGS sequence"/>
</dbReference>
<keyword evidence="12 22" id="KW-0675">Receptor</keyword>
<evidence type="ECO:0000256" key="14">
    <source>
        <dbReference type="PROSITE-ProRule" id="PRU01360"/>
    </source>
</evidence>
<feature type="signal peptide" evidence="19">
    <location>
        <begin position="1"/>
        <end position="35"/>
    </location>
</feature>
<evidence type="ECO:0000256" key="10">
    <source>
        <dbReference type="ARBA" id="ARBA00023077"/>
    </source>
</evidence>
<keyword evidence="8" id="KW-0408">Iron</keyword>
<evidence type="ECO:0000256" key="12">
    <source>
        <dbReference type="ARBA" id="ARBA00023170"/>
    </source>
</evidence>
<dbReference type="PANTHER" id="PTHR30069">
    <property type="entry name" value="TONB-DEPENDENT OUTER MEMBRANE RECEPTOR"/>
    <property type="match status" value="1"/>
</dbReference>
<organism evidence="22 23">
    <name type="scientific">Escherichia coli</name>
    <dbReference type="NCBI Taxonomy" id="562"/>
    <lineage>
        <taxon>Bacteria</taxon>
        <taxon>Pseudomonadati</taxon>
        <taxon>Pseudomonadota</taxon>
        <taxon>Gammaproteobacteria</taxon>
        <taxon>Enterobacterales</taxon>
        <taxon>Enterobacteriaceae</taxon>
        <taxon>Escherichia</taxon>
    </lineage>
</organism>
<comment type="subcellular location">
    <subcellularLocation>
        <location evidence="1 14">Cell outer membrane</location>
        <topology evidence="1 14">Multi-pass membrane protein</topology>
    </subcellularLocation>
</comment>
<dbReference type="EMBL" id="AATJKW010000001">
    <property type="protein sequence ID" value="EFL9835260.1"/>
    <property type="molecule type" value="Genomic_DNA"/>
</dbReference>
<dbReference type="GO" id="GO:0009279">
    <property type="term" value="C:cell outer membrane"/>
    <property type="evidence" value="ECO:0007669"/>
    <property type="project" value="UniProtKB-SubCell"/>
</dbReference>
<dbReference type="InterPro" id="IPR039426">
    <property type="entry name" value="TonB-dep_rcpt-like"/>
</dbReference>
<evidence type="ECO:0000256" key="17">
    <source>
        <dbReference type="RuleBase" id="RU003357"/>
    </source>
</evidence>
<evidence type="ECO:0000256" key="9">
    <source>
        <dbReference type="ARBA" id="ARBA00023065"/>
    </source>
</evidence>
<dbReference type="PROSITE" id="PS00430">
    <property type="entry name" value="TONB_DEPENDENT_REC_1"/>
    <property type="match status" value="1"/>
</dbReference>
<evidence type="ECO:0000256" key="4">
    <source>
        <dbReference type="ARBA" id="ARBA00022452"/>
    </source>
</evidence>
<evidence type="ECO:0000256" key="18">
    <source>
        <dbReference type="SAM" id="MobiDB-lite"/>
    </source>
</evidence>
<dbReference type="AlphaFoldDB" id="A0A8S7X6Z5"/>
<keyword evidence="7 19" id="KW-0732">Signal</keyword>
<evidence type="ECO:0000256" key="8">
    <source>
        <dbReference type="ARBA" id="ARBA00023004"/>
    </source>
</evidence>
<evidence type="ECO:0000256" key="16">
    <source>
        <dbReference type="PROSITE-ProRule" id="PRU10144"/>
    </source>
</evidence>
<evidence type="ECO:0000256" key="5">
    <source>
        <dbReference type="ARBA" id="ARBA00022496"/>
    </source>
</evidence>
<reference evidence="22 23" key="1">
    <citation type="submission" date="2018-08" db="EMBL/GenBank/DDBJ databases">
        <authorList>
            <consortium name="GenomeTrakr network: Whole genome sequencing for foodborne pathogen traceback"/>
        </authorList>
    </citation>
    <scope>NUCLEOTIDE SEQUENCE [LARGE SCALE GENOMIC DNA]</scope>
    <source>
        <strain evidence="22 23">AZ-TG73583</strain>
    </source>
</reference>
<dbReference type="Gene3D" id="2.170.130.10">
    <property type="entry name" value="TonB-dependent receptor, plug domain"/>
    <property type="match status" value="1"/>
</dbReference>
<feature type="short sequence motif" description="TonB box" evidence="15">
    <location>
        <begin position="42"/>
        <end position="48"/>
    </location>
</feature>
<keyword evidence="9" id="KW-0406">Ion transport</keyword>
<feature type="region of interest" description="Disordered" evidence="18">
    <location>
        <begin position="217"/>
        <end position="244"/>
    </location>
</feature>
<feature type="compositionally biased region" description="Basic and acidic residues" evidence="18">
    <location>
        <begin position="268"/>
        <end position="284"/>
    </location>
</feature>
<feature type="region of interest" description="Disordered" evidence="18">
    <location>
        <begin position="262"/>
        <end position="285"/>
    </location>
</feature>
<dbReference type="InterPro" id="IPR010917">
    <property type="entry name" value="TonB_rcpt_CS"/>
</dbReference>
<evidence type="ECO:0000256" key="13">
    <source>
        <dbReference type="ARBA" id="ARBA00023237"/>
    </source>
</evidence>
<keyword evidence="6 14" id="KW-0812">Transmembrane</keyword>
<sequence length="673" mass="75148">MFVVTSWRYGRFRLNPFVRVGLCLSAISCAWPVLAVDDDGETMVVTASSVEQNLKDAPASISVITQEDLQRKPVQNLKDVLKEVPGVQLTNEGDNRKGVSIRGLDSSYTLILVDGKRVNSRNAVFRHNDFDLNWIPVDSIERIEVVRGPMSSLYGSDALGGVVNIITKKIGQKWSGTVTVDTTIQEHRDRGDTYNGQFFTSGPLIDGVLGMKAYGSLAKREKDDPQNSTTTDTGETPRIEGFSSRDGNVEFAWTPNQNHDFTAGYGFDRQDRDSDSLDKNRLERQNYSVSHNGRWDYGTSELKYYGEKVENKNPGNSSPITSESNTVDGKYTLPLTAINQFLTVGGEWRHDKLSDAVNLTGGTSSKTSASQYALFVEDEWRIFEPLALTTGVRMDDHETYGEHWSPRAYLVYNATDTVTVKGGWATAFKAPSLLQLSPDWTSNSCRGACKIVGSPDLKPETSESWELGLYYMGEEGWLEGVESSVTVFRNDVKDRISISRTSDVNAAPGYQNFVGFETGANGRRIPVFSYYNVNKARIQGVETELKIPFNDEWKLSINYTYNDGRDVSNGENKPLSDLPFHTANGTLDWKPLALEDWSFYVSGHYTGQKRADSATAKTPGGYTIWNTGAAWQVTKDVKLRAGVLNLGDKDLSRDDYSYNEDGRRYFMAVDYRF</sequence>
<feature type="domain" description="TonB-dependent receptor-like beta-barrel" evidence="20">
    <location>
        <begin position="231"/>
        <end position="646"/>
    </location>
</feature>
<evidence type="ECO:0000256" key="7">
    <source>
        <dbReference type="ARBA" id="ARBA00022729"/>
    </source>
</evidence>
<comment type="similarity">
    <text evidence="2 14 17">Belongs to the TonB-dependent receptor family.</text>
</comment>